<proteinExistence type="predicted"/>
<comment type="caution">
    <text evidence="1">The sequence shown here is derived from an EMBL/GenBank/DDBJ whole genome shotgun (WGS) entry which is preliminary data.</text>
</comment>
<reference evidence="1 2" key="1">
    <citation type="submission" date="2019-11" db="EMBL/GenBank/DDBJ databases">
        <title>Growth characteristics of pneumococcus vary with the chemical composition of the capsule and with environmental conditions.</title>
        <authorList>
            <person name="Tothpal A."/>
            <person name="Desobry K."/>
            <person name="Joshi S."/>
            <person name="Wyllie A.L."/>
            <person name="Weinberger D.M."/>
        </authorList>
    </citation>
    <scope>NUCLEOTIDE SEQUENCE [LARGE SCALE GENOMIC DNA]</scope>
    <source>
        <strain evidence="2">pnumococcus23A</strain>
    </source>
</reference>
<dbReference type="AlphaFoldDB" id="A0A6G2DY41"/>
<feature type="non-terminal residue" evidence="1">
    <location>
        <position position="68"/>
    </location>
</feature>
<gene>
    <name evidence="1" type="ORF">GM537_14535</name>
</gene>
<dbReference type="RefSeq" id="WP_155459843.1">
    <property type="nucleotide sequence ID" value="NZ_WNHS01001025.1"/>
</dbReference>
<name>A0A6G2DY41_STREE</name>
<accession>A0A6G2DY41</accession>
<dbReference type="Proteomes" id="UP000490982">
    <property type="component" value="Unassembled WGS sequence"/>
</dbReference>
<protein>
    <submittedName>
        <fullName evidence="1">Uncharacterized protein</fullName>
    </submittedName>
</protein>
<dbReference type="EMBL" id="WNHS01001025">
    <property type="protein sequence ID" value="MTW25988.1"/>
    <property type="molecule type" value="Genomic_DNA"/>
</dbReference>
<organism evidence="1 2">
    <name type="scientific">Streptococcus pneumoniae</name>
    <dbReference type="NCBI Taxonomy" id="1313"/>
    <lineage>
        <taxon>Bacteria</taxon>
        <taxon>Bacillati</taxon>
        <taxon>Bacillota</taxon>
        <taxon>Bacilli</taxon>
        <taxon>Lactobacillales</taxon>
        <taxon>Streptococcaceae</taxon>
        <taxon>Streptococcus</taxon>
    </lineage>
</organism>
<evidence type="ECO:0000313" key="2">
    <source>
        <dbReference type="Proteomes" id="UP000490982"/>
    </source>
</evidence>
<sequence length="68" mass="7502">MAGLATWDDPVVTWDSSLYSWDGDPLFPVDVGALLRQRSVFAQVASDRLVARIDAPRLVARIIPHALI</sequence>
<evidence type="ECO:0000313" key="1">
    <source>
        <dbReference type="EMBL" id="MTW25988.1"/>
    </source>
</evidence>